<dbReference type="RefSeq" id="WP_114462186.1">
    <property type="nucleotide sequence ID" value="NZ_QPIW01000013.1"/>
</dbReference>
<accession>A0A369ICE0</accession>
<gene>
    <name evidence="2" type="ORF">DVG78_16690</name>
</gene>
<dbReference type="SUPFAM" id="SSF48371">
    <property type="entry name" value="ARM repeat"/>
    <property type="match status" value="1"/>
</dbReference>
<keyword evidence="3" id="KW-1185">Reference proteome</keyword>
<dbReference type="EMBL" id="QPIW01000013">
    <property type="protein sequence ID" value="RDB04884.1"/>
    <property type="molecule type" value="Genomic_DNA"/>
</dbReference>
<dbReference type="OrthoDB" id="667398at2"/>
<dbReference type="Pfam" id="PF13646">
    <property type="entry name" value="HEAT_2"/>
    <property type="match status" value="1"/>
</dbReference>
<feature type="transmembrane region" description="Helical" evidence="1">
    <location>
        <begin position="84"/>
        <end position="104"/>
    </location>
</feature>
<reference evidence="2 3" key="1">
    <citation type="submission" date="2018-07" db="EMBL/GenBank/DDBJ databases">
        <title>Genome analysis of Runella aurantiaca.</title>
        <authorList>
            <person name="Yang X."/>
        </authorList>
    </citation>
    <scope>NUCLEOTIDE SEQUENCE [LARGE SCALE GENOMIC DNA]</scope>
    <source>
        <strain evidence="2 3">YX9</strain>
    </source>
</reference>
<dbReference type="AlphaFoldDB" id="A0A369ICE0"/>
<dbReference type="InterPro" id="IPR016024">
    <property type="entry name" value="ARM-type_fold"/>
</dbReference>
<name>A0A369ICE0_9BACT</name>
<evidence type="ECO:0000256" key="1">
    <source>
        <dbReference type="SAM" id="Phobius"/>
    </source>
</evidence>
<evidence type="ECO:0000313" key="3">
    <source>
        <dbReference type="Proteomes" id="UP000253141"/>
    </source>
</evidence>
<keyword evidence="1" id="KW-1133">Transmembrane helix</keyword>
<keyword evidence="1" id="KW-0472">Membrane</keyword>
<dbReference type="Proteomes" id="UP000253141">
    <property type="component" value="Unassembled WGS sequence"/>
</dbReference>
<dbReference type="InterPro" id="IPR011989">
    <property type="entry name" value="ARM-like"/>
</dbReference>
<organism evidence="2 3">
    <name type="scientific">Runella aurantiaca</name>
    <dbReference type="NCBI Taxonomy" id="2282308"/>
    <lineage>
        <taxon>Bacteria</taxon>
        <taxon>Pseudomonadati</taxon>
        <taxon>Bacteroidota</taxon>
        <taxon>Cytophagia</taxon>
        <taxon>Cytophagales</taxon>
        <taxon>Spirosomataceae</taxon>
        <taxon>Runella</taxon>
    </lineage>
</organism>
<comment type="caution">
    <text evidence="2">The sequence shown here is derived from an EMBL/GenBank/DDBJ whole genome shotgun (WGS) entry which is preliminary data.</text>
</comment>
<sequence length="254" mass="29124">MKQDIEKLLDKYYEGDTTLEEERELREFFQGNNIPEHLQSHAGQFQYFEKARREQPSATTSFRIVTNLKEQGNVRRLTSWGMRIAAGVTLILVGFGGGMLYTNLGLQPDDNEPKEVVLMKKALRFEQGEHTSASERIQAVNLSAELNHADEDITQMLINTMNFDDNVNVRLAACQALRRFENEPLVREGFIQSLSIQTDPNVQLTLIEILVAIKEKRAAEEMQRLAQNKEAMDVVRMKAEEGFTHLTQLKKKRV</sequence>
<protein>
    <submittedName>
        <fullName evidence="2">HEAT repeat domain-containing protein</fullName>
    </submittedName>
</protein>
<proteinExistence type="predicted"/>
<evidence type="ECO:0000313" key="2">
    <source>
        <dbReference type="EMBL" id="RDB04884.1"/>
    </source>
</evidence>
<keyword evidence="1" id="KW-0812">Transmembrane</keyword>
<dbReference type="Gene3D" id="1.25.10.10">
    <property type="entry name" value="Leucine-rich Repeat Variant"/>
    <property type="match status" value="1"/>
</dbReference>